<accession>A0A8K0X9Z3</accession>
<organism evidence="14 15">
    <name type="scientific">Plectosphaerella cucumerina</name>
    <dbReference type="NCBI Taxonomy" id="40658"/>
    <lineage>
        <taxon>Eukaryota</taxon>
        <taxon>Fungi</taxon>
        <taxon>Dikarya</taxon>
        <taxon>Ascomycota</taxon>
        <taxon>Pezizomycotina</taxon>
        <taxon>Sordariomycetes</taxon>
        <taxon>Hypocreomycetidae</taxon>
        <taxon>Glomerellales</taxon>
        <taxon>Plectosphaerellaceae</taxon>
        <taxon>Plectosphaerella</taxon>
    </lineage>
</organism>
<dbReference type="EC" id="1.14.18.1" evidence="3"/>
<evidence type="ECO:0000313" key="14">
    <source>
        <dbReference type="EMBL" id="KAH7375545.1"/>
    </source>
</evidence>
<dbReference type="EMBL" id="JAGPXD010000001">
    <property type="protein sequence ID" value="KAH7375545.1"/>
    <property type="molecule type" value="Genomic_DNA"/>
</dbReference>
<dbReference type="InterPro" id="IPR041640">
    <property type="entry name" value="Tyrosinase_C"/>
</dbReference>
<feature type="domain" description="Tyrosinase copper-binding" evidence="13">
    <location>
        <begin position="349"/>
        <end position="360"/>
    </location>
</feature>
<dbReference type="InterPro" id="IPR002227">
    <property type="entry name" value="Tyrosinase_Cu-bd"/>
</dbReference>
<evidence type="ECO:0000256" key="2">
    <source>
        <dbReference type="ARBA" id="ARBA00009928"/>
    </source>
</evidence>
<reference evidence="14" key="1">
    <citation type="journal article" date="2021" name="Nat. Commun.">
        <title>Genetic determinants of endophytism in the Arabidopsis root mycobiome.</title>
        <authorList>
            <person name="Mesny F."/>
            <person name="Miyauchi S."/>
            <person name="Thiergart T."/>
            <person name="Pickel B."/>
            <person name="Atanasova L."/>
            <person name="Karlsson M."/>
            <person name="Huettel B."/>
            <person name="Barry K.W."/>
            <person name="Haridas S."/>
            <person name="Chen C."/>
            <person name="Bauer D."/>
            <person name="Andreopoulos W."/>
            <person name="Pangilinan J."/>
            <person name="LaButti K."/>
            <person name="Riley R."/>
            <person name="Lipzen A."/>
            <person name="Clum A."/>
            <person name="Drula E."/>
            <person name="Henrissat B."/>
            <person name="Kohler A."/>
            <person name="Grigoriev I.V."/>
            <person name="Martin F.M."/>
            <person name="Hacquard S."/>
        </authorList>
    </citation>
    <scope>NUCLEOTIDE SEQUENCE</scope>
    <source>
        <strain evidence="14">MPI-CAGE-AT-0016</strain>
    </source>
</reference>
<dbReference type="OrthoDB" id="6132182at2759"/>
<feature type="region of interest" description="Disordered" evidence="11">
    <location>
        <begin position="290"/>
        <end position="310"/>
    </location>
</feature>
<comment type="catalytic activity">
    <reaction evidence="10">
        <text>L-tyrosine + O2 = L-dopaquinone + H2O</text>
        <dbReference type="Rhea" id="RHEA:18117"/>
        <dbReference type="ChEBI" id="CHEBI:15377"/>
        <dbReference type="ChEBI" id="CHEBI:15379"/>
        <dbReference type="ChEBI" id="CHEBI:57924"/>
        <dbReference type="ChEBI" id="CHEBI:58315"/>
        <dbReference type="EC" id="1.14.18.1"/>
    </reaction>
</comment>
<dbReference type="PROSITE" id="PS00498">
    <property type="entry name" value="TYROSINASE_2"/>
    <property type="match status" value="1"/>
</dbReference>
<feature type="region of interest" description="Disordered" evidence="11">
    <location>
        <begin position="551"/>
        <end position="570"/>
    </location>
</feature>
<comment type="catalytic activity">
    <reaction evidence="9">
        <text>2 L-dopa + O2 = 2 L-dopaquinone + 2 H2O</text>
        <dbReference type="Rhea" id="RHEA:34287"/>
        <dbReference type="ChEBI" id="CHEBI:15377"/>
        <dbReference type="ChEBI" id="CHEBI:15379"/>
        <dbReference type="ChEBI" id="CHEBI:57504"/>
        <dbReference type="ChEBI" id="CHEBI:57924"/>
        <dbReference type="EC" id="1.14.18.1"/>
    </reaction>
</comment>
<evidence type="ECO:0000256" key="8">
    <source>
        <dbReference type="ARBA" id="ARBA00023101"/>
    </source>
</evidence>
<evidence type="ECO:0000256" key="5">
    <source>
        <dbReference type="ARBA" id="ARBA00023002"/>
    </source>
</evidence>
<evidence type="ECO:0000256" key="11">
    <source>
        <dbReference type="SAM" id="MobiDB-lite"/>
    </source>
</evidence>
<dbReference type="GO" id="GO:0004503">
    <property type="term" value="F:tyrosinase activity"/>
    <property type="evidence" value="ECO:0007669"/>
    <property type="project" value="UniProtKB-EC"/>
</dbReference>
<keyword evidence="4" id="KW-0479">Metal-binding</keyword>
<evidence type="ECO:0000259" key="13">
    <source>
        <dbReference type="PROSITE" id="PS00498"/>
    </source>
</evidence>
<gene>
    <name evidence="14" type="ORF">B0T11DRAFT_334878</name>
</gene>
<evidence type="ECO:0000256" key="10">
    <source>
        <dbReference type="ARBA" id="ARBA00048881"/>
    </source>
</evidence>
<comment type="caution">
    <text evidence="14">The sequence shown here is derived from an EMBL/GenBank/DDBJ whole genome shotgun (WGS) entry which is preliminary data.</text>
</comment>
<keyword evidence="15" id="KW-1185">Reference proteome</keyword>
<dbReference type="PANTHER" id="PTHR11474:SF76">
    <property type="entry name" value="SHKT DOMAIN-CONTAINING PROTEIN"/>
    <property type="match status" value="1"/>
</dbReference>
<dbReference type="PANTHER" id="PTHR11474">
    <property type="entry name" value="TYROSINASE FAMILY MEMBER"/>
    <property type="match status" value="1"/>
</dbReference>
<comment type="similarity">
    <text evidence="2">Belongs to the tyrosinase family.</text>
</comment>
<name>A0A8K0X9Z3_9PEZI</name>
<evidence type="ECO:0000313" key="15">
    <source>
        <dbReference type="Proteomes" id="UP000813385"/>
    </source>
</evidence>
<dbReference type="Proteomes" id="UP000813385">
    <property type="component" value="Unassembled WGS sequence"/>
</dbReference>
<dbReference type="Pfam" id="PF00264">
    <property type="entry name" value="Tyrosinase"/>
    <property type="match status" value="1"/>
</dbReference>
<sequence>MPFEPKRPEGPYIVKGLPFGDDGRPAIRQELRTLSQSLVSEQDRVPQKTDQWHLYLLGLSEFQRLSPDKQLSYFQVAGIHGQPYEAWPKDDETLIGMQKQQAGFCTHTSILFLSWHRPYLALFETLVREAMQYVADEFSKEGKGQYQAAVKDFRLPYWDWADMNLPVFPEEVMDATVRVPMPRSLVKEHRLTERAGLVDLSNPLFSFRFPDGTPDKFKIGNLESTVRYFVNLGEPGTHDLTPEERNRLIYEKIRAYTRENPDFRPERNLAERLMFLLQSYERYDQVSNNKVVQKEPVRPGAGPGTGADNVRKGQGYGSLEDVHNMLHLYIGGRDEFTGHMAQVPLSAFDPIFWLHHTNIDRLVSIWQGLHDTKPLREEAWVTTRETERGTFITPARSKEGINTPLAPFYKPRDGNNDHAFWTSADVRSTDVFGYAYPETQYWNFSTLEKYQEDIRRRLRAEISTGSLANMIAGRKVGDAKPEHELRRRAERLAQVQAVKEPANALTLMSIEAAVTERSGSVAEGPGADFISALPPINVPNVELPTRSIVSLAKPDDQDRSGDGDDQEGSNDTYLEWLVNIKAEKHTLEGAYVVHVFLGPVEESEPTKYRLSPYHVGTFAPLGQSDETSCGKCKVDQKNRVAISGQIPLTVALAERFLAGLIDNLEEQQVVGYLQRNLHWEVVDGHGQRLEGQRDRVEGLVVSVASNKVTIGRGLGEPPRYSDLVTLYPEITTKADPSLGGRAEGTGLTDTSMYA</sequence>
<evidence type="ECO:0000259" key="12">
    <source>
        <dbReference type="PROSITE" id="PS00497"/>
    </source>
</evidence>
<dbReference type="PROSITE" id="PS00497">
    <property type="entry name" value="TYROSINASE_1"/>
    <property type="match status" value="1"/>
</dbReference>
<feature type="region of interest" description="Disordered" evidence="11">
    <location>
        <begin position="735"/>
        <end position="754"/>
    </location>
</feature>
<dbReference type="Pfam" id="PF18132">
    <property type="entry name" value="Tyrosinase_C"/>
    <property type="match status" value="1"/>
</dbReference>
<evidence type="ECO:0000256" key="6">
    <source>
        <dbReference type="ARBA" id="ARBA00023008"/>
    </source>
</evidence>
<evidence type="ECO:0000256" key="7">
    <source>
        <dbReference type="ARBA" id="ARBA00023033"/>
    </source>
</evidence>
<feature type="compositionally biased region" description="Basic and acidic residues" evidence="11">
    <location>
        <begin position="553"/>
        <end position="562"/>
    </location>
</feature>
<evidence type="ECO:0000256" key="9">
    <source>
        <dbReference type="ARBA" id="ARBA00048233"/>
    </source>
</evidence>
<evidence type="ECO:0000256" key="1">
    <source>
        <dbReference type="ARBA" id="ARBA00001973"/>
    </source>
</evidence>
<keyword evidence="7" id="KW-0503">Monooxygenase</keyword>
<proteinExistence type="inferred from homology"/>
<keyword evidence="5" id="KW-0560">Oxidoreductase</keyword>
<feature type="domain" description="Tyrosinase copper-binding" evidence="12">
    <location>
        <begin position="107"/>
        <end position="124"/>
    </location>
</feature>
<evidence type="ECO:0000256" key="3">
    <source>
        <dbReference type="ARBA" id="ARBA00011906"/>
    </source>
</evidence>
<dbReference type="GO" id="GO:0042438">
    <property type="term" value="P:melanin biosynthetic process"/>
    <property type="evidence" value="ECO:0007669"/>
    <property type="project" value="UniProtKB-KW"/>
</dbReference>
<comment type="cofactor">
    <cofactor evidence="1">
        <name>Cu(2+)</name>
        <dbReference type="ChEBI" id="CHEBI:29036"/>
    </cofactor>
</comment>
<dbReference type="GO" id="GO:0046872">
    <property type="term" value="F:metal ion binding"/>
    <property type="evidence" value="ECO:0007669"/>
    <property type="project" value="UniProtKB-KW"/>
</dbReference>
<dbReference type="AlphaFoldDB" id="A0A8K0X9Z3"/>
<dbReference type="Gene3D" id="2.60.310.20">
    <property type="match status" value="1"/>
</dbReference>
<dbReference type="Gene3D" id="1.10.1280.10">
    <property type="entry name" value="Di-copper center containing domain from catechol oxidase"/>
    <property type="match status" value="1"/>
</dbReference>
<evidence type="ECO:0000256" key="4">
    <source>
        <dbReference type="ARBA" id="ARBA00022723"/>
    </source>
</evidence>
<dbReference type="SUPFAM" id="SSF48056">
    <property type="entry name" value="Di-copper centre-containing domain"/>
    <property type="match status" value="1"/>
</dbReference>
<keyword evidence="6" id="KW-0186">Copper</keyword>
<keyword evidence="8" id="KW-0470">Melanin biosynthesis</keyword>
<dbReference type="PRINTS" id="PR00092">
    <property type="entry name" value="TYROSINASE"/>
</dbReference>
<protein>
    <recommendedName>
        <fullName evidence="3">tyrosinase</fullName>
        <ecNumber evidence="3">1.14.18.1</ecNumber>
    </recommendedName>
</protein>
<dbReference type="InterPro" id="IPR050316">
    <property type="entry name" value="Tyrosinase/Hemocyanin"/>
</dbReference>
<dbReference type="InterPro" id="IPR008922">
    <property type="entry name" value="Di-copper_centre_dom_sf"/>
</dbReference>